<dbReference type="RefSeq" id="WP_207858053.1">
    <property type="nucleotide sequence ID" value="NZ_JAFREP010000005.1"/>
</dbReference>
<proteinExistence type="predicted"/>
<dbReference type="EMBL" id="JAFREP010000005">
    <property type="protein sequence ID" value="MBO1318343.1"/>
    <property type="molecule type" value="Genomic_DNA"/>
</dbReference>
<dbReference type="GO" id="GO:0006935">
    <property type="term" value="P:chemotaxis"/>
    <property type="evidence" value="ECO:0007669"/>
    <property type="project" value="UniProtKB-KW"/>
</dbReference>
<dbReference type="Gene3D" id="3.40.1550.10">
    <property type="entry name" value="CheC-like"/>
    <property type="match status" value="1"/>
</dbReference>
<keyword evidence="3" id="KW-1185">Reference proteome</keyword>
<keyword evidence="1" id="KW-0145">Chemotaxis</keyword>
<evidence type="ECO:0000256" key="1">
    <source>
        <dbReference type="ARBA" id="ARBA00022500"/>
    </source>
</evidence>
<comment type="caution">
    <text evidence="2">The sequence shown here is derived from an EMBL/GenBank/DDBJ whole genome shotgun (WGS) entry which is preliminary data.</text>
</comment>
<sequence length="156" mass="17248">MDIQQEITHQALQKALTDSFEGLAFAQVFSYRVLSAFTGDTDGLTAVYIDMPEPLAFRFVLMLTNDQVGSFFDAASGGADLTPALFADFNKEVCNTAAGHIQTILAPQKMDMLIGLPHIIKQPLDYLTPADNRCILEFEVEEYNAYVVLEKMTDAT</sequence>
<organism evidence="2 3">
    <name type="scientific">Acanthopleuribacter pedis</name>
    <dbReference type="NCBI Taxonomy" id="442870"/>
    <lineage>
        <taxon>Bacteria</taxon>
        <taxon>Pseudomonadati</taxon>
        <taxon>Acidobacteriota</taxon>
        <taxon>Holophagae</taxon>
        <taxon>Acanthopleuribacterales</taxon>
        <taxon>Acanthopleuribacteraceae</taxon>
        <taxon>Acanthopleuribacter</taxon>
    </lineage>
</organism>
<protein>
    <recommendedName>
        <fullName evidence="4">Chemotaxis phosphatase CheX-like domain-containing protein</fullName>
    </recommendedName>
</protein>
<evidence type="ECO:0000313" key="3">
    <source>
        <dbReference type="Proteomes" id="UP000664417"/>
    </source>
</evidence>
<dbReference type="AlphaFoldDB" id="A0A8J7U3H0"/>
<evidence type="ECO:0008006" key="4">
    <source>
        <dbReference type="Google" id="ProtNLM"/>
    </source>
</evidence>
<evidence type="ECO:0000313" key="2">
    <source>
        <dbReference type="EMBL" id="MBO1318343.1"/>
    </source>
</evidence>
<dbReference type="InterPro" id="IPR028976">
    <property type="entry name" value="CheC-like_sf"/>
</dbReference>
<accession>A0A8J7U3H0</accession>
<dbReference type="Proteomes" id="UP000664417">
    <property type="component" value="Unassembled WGS sequence"/>
</dbReference>
<dbReference type="SUPFAM" id="SSF103039">
    <property type="entry name" value="CheC-like"/>
    <property type="match status" value="1"/>
</dbReference>
<gene>
    <name evidence="2" type="ORF">J3U88_07745</name>
</gene>
<reference evidence="2" key="1">
    <citation type="submission" date="2021-03" db="EMBL/GenBank/DDBJ databases">
        <authorList>
            <person name="Wang G."/>
        </authorList>
    </citation>
    <scope>NUCLEOTIDE SEQUENCE</scope>
    <source>
        <strain evidence="2">KCTC 12899</strain>
    </source>
</reference>
<name>A0A8J7U3H0_9BACT</name>